<evidence type="ECO:0000313" key="2">
    <source>
        <dbReference type="EMBL" id="GBQ93711.1"/>
    </source>
</evidence>
<sequence>MKIPTLGEIAHEQGHARWVAPQMIEDAGRRLSLRRFGLGGEKRNSEGEGGQKAGQHAAKRDETCLLLQAGGREPGTFFNGSGAA</sequence>
<name>A0ABQ0Q6N9_9PROT</name>
<dbReference type="EMBL" id="BAPV01000061">
    <property type="protein sequence ID" value="GBQ93711.1"/>
    <property type="molecule type" value="Genomic_DNA"/>
</dbReference>
<evidence type="ECO:0000313" key="3">
    <source>
        <dbReference type="Proteomes" id="UP001062776"/>
    </source>
</evidence>
<accession>A0ABQ0Q6N9</accession>
<evidence type="ECO:0000256" key="1">
    <source>
        <dbReference type="SAM" id="MobiDB-lite"/>
    </source>
</evidence>
<dbReference type="Proteomes" id="UP001062776">
    <property type="component" value="Unassembled WGS sequence"/>
</dbReference>
<keyword evidence="3" id="KW-1185">Reference proteome</keyword>
<organism evidence="2 3">
    <name type="scientific">Asaia krungthepensis NRIC 0535</name>
    <dbReference type="NCBI Taxonomy" id="1307925"/>
    <lineage>
        <taxon>Bacteria</taxon>
        <taxon>Pseudomonadati</taxon>
        <taxon>Pseudomonadota</taxon>
        <taxon>Alphaproteobacteria</taxon>
        <taxon>Acetobacterales</taxon>
        <taxon>Acetobacteraceae</taxon>
        <taxon>Asaia</taxon>
    </lineage>
</organism>
<proteinExistence type="predicted"/>
<reference evidence="2" key="1">
    <citation type="submission" date="2013-04" db="EMBL/GenBank/DDBJ databases">
        <title>The genome sequencing project of 58 acetic acid bacteria.</title>
        <authorList>
            <person name="Okamoto-Kainuma A."/>
            <person name="Ishikawa M."/>
            <person name="Umino S."/>
            <person name="Koizumi Y."/>
            <person name="Shiwa Y."/>
            <person name="Yoshikawa H."/>
            <person name="Matsutani M."/>
            <person name="Matsushita K."/>
        </authorList>
    </citation>
    <scope>NUCLEOTIDE SEQUENCE</scope>
    <source>
        <strain evidence="2">NRIC 0535</strain>
    </source>
</reference>
<protein>
    <submittedName>
        <fullName evidence="2">Uncharacterized protein</fullName>
    </submittedName>
</protein>
<comment type="caution">
    <text evidence="2">The sequence shown here is derived from an EMBL/GenBank/DDBJ whole genome shotgun (WGS) entry which is preliminary data.</text>
</comment>
<feature type="region of interest" description="Disordered" evidence="1">
    <location>
        <begin position="37"/>
        <end position="61"/>
    </location>
</feature>
<gene>
    <name evidence="2" type="ORF">AA0535_2922</name>
</gene>